<dbReference type="InterPro" id="IPR027417">
    <property type="entry name" value="P-loop_NTPase"/>
</dbReference>
<keyword evidence="4" id="KW-0547">Nucleotide-binding</keyword>
<dbReference type="InterPro" id="IPR006082">
    <property type="entry name" value="PRK"/>
</dbReference>
<reference evidence="9" key="1">
    <citation type="submission" date="2018-06" db="EMBL/GenBank/DDBJ databases">
        <authorList>
            <person name="Zhirakovskaya E."/>
        </authorList>
    </citation>
    <scope>NUCLEOTIDE SEQUENCE</scope>
</reference>
<comment type="catalytic activity">
    <reaction evidence="7">
        <text>D-ribulose 5-phosphate + ATP = D-ribulose 1,5-bisphosphate + ADP + H(+)</text>
        <dbReference type="Rhea" id="RHEA:19365"/>
        <dbReference type="ChEBI" id="CHEBI:15378"/>
        <dbReference type="ChEBI" id="CHEBI:30616"/>
        <dbReference type="ChEBI" id="CHEBI:57870"/>
        <dbReference type="ChEBI" id="CHEBI:58121"/>
        <dbReference type="ChEBI" id="CHEBI:456216"/>
        <dbReference type="EC" id="2.7.1.19"/>
    </reaction>
</comment>
<feature type="domain" description="Phosphoribulokinase/uridine kinase" evidence="8">
    <location>
        <begin position="7"/>
        <end position="236"/>
    </location>
</feature>
<protein>
    <recommendedName>
        <fullName evidence="2">phosphoribulokinase</fullName>
        <ecNumber evidence="2">2.7.1.19</ecNumber>
    </recommendedName>
</protein>
<evidence type="ECO:0000259" key="8">
    <source>
        <dbReference type="Pfam" id="PF00485"/>
    </source>
</evidence>
<dbReference type="Gene3D" id="3.40.50.300">
    <property type="entry name" value="P-loop containing nucleotide triphosphate hydrolases"/>
    <property type="match status" value="1"/>
</dbReference>
<dbReference type="PRINTS" id="PR00478">
    <property type="entry name" value="PHRIBLKINASE"/>
</dbReference>
<name>A0A3B0XT56_9ZZZZ</name>
<keyword evidence="6" id="KW-0067">ATP-binding</keyword>
<evidence type="ECO:0000256" key="1">
    <source>
        <dbReference type="ARBA" id="ARBA00009719"/>
    </source>
</evidence>
<dbReference type="EC" id="2.7.1.19" evidence="2"/>
<dbReference type="GO" id="GO:0008974">
    <property type="term" value="F:phosphoribulokinase activity"/>
    <property type="evidence" value="ECO:0007669"/>
    <property type="project" value="UniProtKB-EC"/>
</dbReference>
<comment type="similarity">
    <text evidence="1">Belongs to the phosphoribulokinase family.</text>
</comment>
<evidence type="ECO:0000256" key="2">
    <source>
        <dbReference type="ARBA" id="ARBA00012042"/>
    </source>
</evidence>
<dbReference type="EMBL" id="UOFH01000379">
    <property type="protein sequence ID" value="VAW67313.1"/>
    <property type="molecule type" value="Genomic_DNA"/>
</dbReference>
<dbReference type="InterPro" id="IPR006083">
    <property type="entry name" value="PRK/URK"/>
</dbReference>
<evidence type="ECO:0000256" key="6">
    <source>
        <dbReference type="ARBA" id="ARBA00022840"/>
    </source>
</evidence>
<dbReference type="GO" id="GO:0005524">
    <property type="term" value="F:ATP binding"/>
    <property type="evidence" value="ECO:0007669"/>
    <property type="project" value="UniProtKB-KW"/>
</dbReference>
<sequence>MSQKHPVIAVTGASGAGTTAVQLAFKEIFFRQKINAAFIQGDGFLRYNEAESEKMISQALADGRHLSCYGPDLNDFKKLEDCFKHYAQNGSCDMRFKITEENKHLYQEPVGEFTQWQQSPSHSDCLFYEGMHGGVVAQTWTRRKSENTDTPLKDRRSDRSNSINAAQYVDLLIGVVPAINLEWIQRIQHDQIIRKQSAEQVTANILEQLQDYIYFIVPQFSITDINFQRMPVVDTSNPFDLQPVPTEKESIIVISFKEPDKYNLDTYLKRIDGSFMSGRSNLVIPGGQMQHALDVICAPLIEALITTEEEIKDTDI</sequence>
<keyword evidence="3 9" id="KW-0808">Transferase</keyword>
<dbReference type="GO" id="GO:0005975">
    <property type="term" value="P:carbohydrate metabolic process"/>
    <property type="evidence" value="ECO:0007669"/>
    <property type="project" value="InterPro"/>
</dbReference>
<accession>A0A3B0XT56</accession>
<keyword evidence="5 9" id="KW-0418">Kinase</keyword>
<evidence type="ECO:0000256" key="4">
    <source>
        <dbReference type="ARBA" id="ARBA00022741"/>
    </source>
</evidence>
<dbReference type="Pfam" id="PF00485">
    <property type="entry name" value="PRK"/>
    <property type="match status" value="1"/>
</dbReference>
<dbReference type="AlphaFoldDB" id="A0A3B0XT56"/>
<dbReference type="SUPFAM" id="SSF52540">
    <property type="entry name" value="P-loop containing nucleoside triphosphate hydrolases"/>
    <property type="match status" value="1"/>
</dbReference>
<evidence type="ECO:0000256" key="7">
    <source>
        <dbReference type="ARBA" id="ARBA00047663"/>
    </source>
</evidence>
<evidence type="ECO:0000313" key="9">
    <source>
        <dbReference type="EMBL" id="VAW67313.1"/>
    </source>
</evidence>
<evidence type="ECO:0000256" key="3">
    <source>
        <dbReference type="ARBA" id="ARBA00022679"/>
    </source>
</evidence>
<evidence type="ECO:0000256" key="5">
    <source>
        <dbReference type="ARBA" id="ARBA00022777"/>
    </source>
</evidence>
<proteinExistence type="inferred from homology"/>
<gene>
    <name evidence="9" type="ORF">MNBD_GAMMA08-346</name>
</gene>
<organism evidence="9">
    <name type="scientific">hydrothermal vent metagenome</name>
    <dbReference type="NCBI Taxonomy" id="652676"/>
    <lineage>
        <taxon>unclassified sequences</taxon>
        <taxon>metagenomes</taxon>
        <taxon>ecological metagenomes</taxon>
    </lineage>
</organism>